<dbReference type="PANTHER" id="PTHR11104">
    <property type="entry name" value="AMINOGLYCOSIDE N3-ACETYLTRANSFERASE"/>
    <property type="match status" value="1"/>
</dbReference>
<dbReference type="InterPro" id="IPR028345">
    <property type="entry name" value="Antibiotic_NAT-like"/>
</dbReference>
<dbReference type="AlphaFoldDB" id="A0A151AA42"/>
<comment type="similarity">
    <text evidence="1">Belongs to the antibiotic N-acetyltransferase family.</text>
</comment>
<name>A0A151AA42_9EURY</name>
<dbReference type="InterPro" id="IPR003679">
    <property type="entry name" value="Amioglycoside_AcTrfase"/>
</dbReference>
<dbReference type="GO" id="GO:0046677">
    <property type="term" value="P:response to antibiotic"/>
    <property type="evidence" value="ECO:0007669"/>
    <property type="project" value="InterPro"/>
</dbReference>
<keyword evidence="2 4" id="KW-0808">Transferase</keyword>
<accession>A0A151AA42</accession>
<evidence type="ECO:0000313" key="5">
    <source>
        <dbReference type="Proteomes" id="UP000075321"/>
    </source>
</evidence>
<keyword evidence="3" id="KW-0012">Acyltransferase</keyword>
<organism evidence="4 5">
    <name type="scientific">Halalkalicoccus paucihalophilus</name>
    <dbReference type="NCBI Taxonomy" id="1008153"/>
    <lineage>
        <taxon>Archaea</taxon>
        <taxon>Methanobacteriati</taxon>
        <taxon>Methanobacteriota</taxon>
        <taxon>Stenosarchaea group</taxon>
        <taxon>Halobacteria</taxon>
        <taxon>Halobacteriales</taxon>
        <taxon>Halococcaceae</taxon>
        <taxon>Halalkalicoccus</taxon>
    </lineage>
</organism>
<dbReference type="Pfam" id="PF02522">
    <property type="entry name" value="Antibiotic_NAT"/>
    <property type="match status" value="1"/>
</dbReference>
<keyword evidence="5" id="KW-1185">Reference proteome</keyword>
<gene>
    <name evidence="4" type="ORF">HAPAU_34470</name>
</gene>
<evidence type="ECO:0000313" key="4">
    <source>
        <dbReference type="EMBL" id="KYH24464.1"/>
    </source>
</evidence>
<dbReference type="SUPFAM" id="SSF110710">
    <property type="entry name" value="TTHA0583/YokD-like"/>
    <property type="match status" value="1"/>
</dbReference>
<dbReference type="PATRIC" id="fig|1008153.3.peg.3631"/>
<dbReference type="Proteomes" id="UP000075321">
    <property type="component" value="Unassembled WGS sequence"/>
</dbReference>
<reference evidence="4 5" key="1">
    <citation type="submission" date="2016-02" db="EMBL/GenBank/DDBJ databases">
        <title>Genome sequence of Halalkalicoccus paucihalophilus DSM 24557.</title>
        <authorList>
            <person name="Poehlein A."/>
            <person name="Daniel R."/>
        </authorList>
    </citation>
    <scope>NUCLEOTIDE SEQUENCE [LARGE SCALE GENOMIC DNA]</scope>
    <source>
        <strain evidence="4 5">DSM 24557</strain>
    </source>
</reference>
<evidence type="ECO:0000256" key="3">
    <source>
        <dbReference type="ARBA" id="ARBA00023315"/>
    </source>
</evidence>
<evidence type="ECO:0000256" key="1">
    <source>
        <dbReference type="ARBA" id="ARBA00006383"/>
    </source>
</evidence>
<protein>
    <submittedName>
        <fullName evidence="4">Aminoglycoside 3-N-acetyltransferase</fullName>
    </submittedName>
</protein>
<evidence type="ECO:0000256" key="2">
    <source>
        <dbReference type="ARBA" id="ARBA00022679"/>
    </source>
</evidence>
<sequence>MSLSQDELRAGLRGLGLESGSRVVVHSSLSSLGRIEGGAETVVSALLDAVGSDGTVAVPAFTRYDEPYDPDESPSMTGAVTEALRRRDGAVRSPHPTKSIAVIGPDADALVADHAPANSIGPGSPLHRLLDRDGRVLLLGVDHTANSAIHVAERLANVSYRDQTAWTETTIDGSIESVEVNRVHCSRGFEVVRPLADHAGIVSRGEIGRANARLLDGHALLSVVVELLEADPGALLCSVPDCDRCQYARERIADTD</sequence>
<comment type="caution">
    <text evidence="4">The sequence shown here is derived from an EMBL/GenBank/DDBJ whole genome shotgun (WGS) entry which is preliminary data.</text>
</comment>
<dbReference type="PANTHER" id="PTHR11104:SF0">
    <property type="entry name" value="SPBETA PROPHAGE-DERIVED AMINOGLYCOSIDE N(3')-ACETYLTRANSFERASE-LIKE PROTEIN YOKD"/>
    <property type="match status" value="1"/>
</dbReference>
<dbReference type="OrthoDB" id="312635at2157"/>
<dbReference type="RefSeq" id="WP_066384947.1">
    <property type="nucleotide sequence ID" value="NZ_LTAZ01000013.1"/>
</dbReference>
<dbReference type="EMBL" id="LTAZ01000013">
    <property type="protein sequence ID" value="KYH24464.1"/>
    <property type="molecule type" value="Genomic_DNA"/>
</dbReference>
<proteinExistence type="inferred from homology"/>
<dbReference type="GO" id="GO:0008080">
    <property type="term" value="F:N-acetyltransferase activity"/>
    <property type="evidence" value="ECO:0007669"/>
    <property type="project" value="InterPro"/>
</dbReference>